<organism evidence="1 2">
    <name type="scientific">Kribbella solani</name>
    <dbReference type="NCBI Taxonomy" id="236067"/>
    <lineage>
        <taxon>Bacteria</taxon>
        <taxon>Bacillati</taxon>
        <taxon>Actinomycetota</taxon>
        <taxon>Actinomycetes</taxon>
        <taxon>Propionibacteriales</taxon>
        <taxon>Kribbellaceae</taxon>
        <taxon>Kribbella</taxon>
    </lineage>
</organism>
<sequence length="34" mass="3486">MHEGPCSLGGTGLVVGRVLVCGYLEADCGGHLWV</sequence>
<protein>
    <submittedName>
        <fullName evidence="1">Uncharacterized protein</fullName>
    </submittedName>
</protein>
<keyword evidence="2" id="KW-1185">Reference proteome</keyword>
<evidence type="ECO:0000313" key="2">
    <source>
        <dbReference type="Proteomes" id="UP000558997"/>
    </source>
</evidence>
<dbReference type="AlphaFoldDB" id="A0A841DVB2"/>
<gene>
    <name evidence="1" type="ORF">HDA44_005380</name>
</gene>
<proteinExistence type="predicted"/>
<evidence type="ECO:0000313" key="1">
    <source>
        <dbReference type="EMBL" id="MBB5982039.1"/>
    </source>
</evidence>
<dbReference type="EMBL" id="JACHNF010000001">
    <property type="protein sequence ID" value="MBB5982039.1"/>
    <property type="molecule type" value="Genomic_DNA"/>
</dbReference>
<reference evidence="1 2" key="1">
    <citation type="submission" date="2020-08" db="EMBL/GenBank/DDBJ databases">
        <title>Sequencing the genomes of 1000 actinobacteria strains.</title>
        <authorList>
            <person name="Klenk H.-P."/>
        </authorList>
    </citation>
    <scope>NUCLEOTIDE SEQUENCE [LARGE SCALE GENOMIC DNA]</scope>
    <source>
        <strain evidence="1 2">DSM 17294</strain>
    </source>
</reference>
<comment type="caution">
    <text evidence="1">The sequence shown here is derived from an EMBL/GenBank/DDBJ whole genome shotgun (WGS) entry which is preliminary data.</text>
</comment>
<accession>A0A841DVB2</accession>
<dbReference type="Proteomes" id="UP000558997">
    <property type="component" value="Unassembled WGS sequence"/>
</dbReference>
<name>A0A841DVB2_9ACTN</name>